<dbReference type="PANTHER" id="PTHR43782:SF3">
    <property type="entry name" value="ARGINASE"/>
    <property type="match status" value="1"/>
</dbReference>
<evidence type="ECO:0000256" key="3">
    <source>
        <dbReference type="ARBA" id="ARBA00018123"/>
    </source>
</evidence>
<proteinExistence type="inferred from homology"/>
<evidence type="ECO:0000313" key="13">
    <source>
        <dbReference type="EMBL" id="OPJ55997.1"/>
    </source>
</evidence>
<feature type="binding site" evidence="10">
    <location>
        <position position="227"/>
    </location>
    <ligand>
        <name>Mn(2+)</name>
        <dbReference type="ChEBI" id="CHEBI:29035"/>
        <label>1</label>
    </ligand>
</feature>
<keyword evidence="7 10" id="KW-0464">Manganese</keyword>
<dbReference type="Proteomes" id="UP000190140">
    <property type="component" value="Unassembled WGS sequence"/>
</dbReference>
<comment type="pathway">
    <text evidence="1">Nitrogen metabolism; urea cycle; L-ornithine and urea from L-arginine: step 1/1.</text>
</comment>
<comment type="caution">
    <text evidence="13">The sequence shown here is derived from an EMBL/GenBank/DDBJ whole genome shotgun (WGS) entry which is preliminary data.</text>
</comment>
<gene>
    <name evidence="13" type="primary">rocF</name>
    <name evidence="13" type="ORF">CLOTH_11750</name>
</gene>
<dbReference type="GO" id="GO:0006525">
    <property type="term" value="P:arginine metabolic process"/>
    <property type="evidence" value="ECO:0007669"/>
    <property type="project" value="UniProtKB-KW"/>
</dbReference>
<dbReference type="Gene3D" id="3.40.800.10">
    <property type="entry name" value="Ureohydrolase domain"/>
    <property type="match status" value="1"/>
</dbReference>
<dbReference type="Pfam" id="PF00491">
    <property type="entry name" value="Arginase"/>
    <property type="match status" value="1"/>
</dbReference>
<evidence type="ECO:0000313" key="14">
    <source>
        <dbReference type="Proteomes" id="UP000190140"/>
    </source>
</evidence>
<protein>
    <recommendedName>
        <fullName evidence="3 9">Arginase</fullName>
        <ecNumber evidence="2 9">3.5.3.1</ecNumber>
    </recommendedName>
</protein>
<dbReference type="GO" id="GO:0005737">
    <property type="term" value="C:cytoplasm"/>
    <property type="evidence" value="ECO:0007669"/>
    <property type="project" value="TreeGrafter"/>
</dbReference>
<dbReference type="PROSITE" id="PS51409">
    <property type="entry name" value="ARGINASE_2"/>
    <property type="match status" value="1"/>
</dbReference>
<evidence type="ECO:0000256" key="7">
    <source>
        <dbReference type="ARBA" id="ARBA00023211"/>
    </source>
</evidence>
<dbReference type="CDD" id="cd09989">
    <property type="entry name" value="Arginase"/>
    <property type="match status" value="1"/>
</dbReference>
<dbReference type="PANTHER" id="PTHR43782">
    <property type="entry name" value="ARGINASE"/>
    <property type="match status" value="1"/>
</dbReference>
<dbReference type="SUPFAM" id="SSF52768">
    <property type="entry name" value="Arginase/deacetylase"/>
    <property type="match status" value="1"/>
</dbReference>
<accession>A0A1V4I8Z1</accession>
<dbReference type="GO" id="GO:0004053">
    <property type="term" value="F:arginase activity"/>
    <property type="evidence" value="ECO:0007669"/>
    <property type="project" value="UniProtKB-UniRule"/>
</dbReference>
<evidence type="ECO:0000256" key="12">
    <source>
        <dbReference type="RuleBase" id="RU361159"/>
    </source>
</evidence>
<dbReference type="STRING" id="29349.CLOTH_11750"/>
<keyword evidence="14" id="KW-1185">Reference proteome</keyword>
<name>A0A1V4I8Z1_9FIRM</name>
<comment type="cofactor">
    <cofactor evidence="10 12">
        <name>Mn(2+)</name>
        <dbReference type="ChEBI" id="CHEBI:29035"/>
    </cofactor>
    <text evidence="10 12">Binds 2 manganese ions per subunit.</text>
</comment>
<organism evidence="13 14">
    <name type="scientific">Alkalithermobacter paradoxus</name>
    <dbReference type="NCBI Taxonomy" id="29349"/>
    <lineage>
        <taxon>Bacteria</taxon>
        <taxon>Bacillati</taxon>
        <taxon>Bacillota</taxon>
        <taxon>Clostridia</taxon>
        <taxon>Peptostreptococcales</taxon>
        <taxon>Tepidibacteraceae</taxon>
        <taxon>Alkalithermobacter</taxon>
    </lineage>
</organism>
<dbReference type="EMBL" id="MZGW01000003">
    <property type="protein sequence ID" value="OPJ55997.1"/>
    <property type="molecule type" value="Genomic_DNA"/>
</dbReference>
<comment type="similarity">
    <text evidence="11 12">Belongs to the arginase family.</text>
</comment>
<sequence>MDINLIGVPIFYGCDKEGPQFGPDKLREKNIVSVLKKHNHKVYDLGNIHVPKVSVKDKFSYHSNMKYLKPIVTANTNLAHVVNMSIKNNNFPLIIGGDHSIGLGSISGVSSSYKNIGVIWLDAHADINTHETSPSGNVHGMPLGASMGIGHEDLTNLYYGEAKVRPENVFILGARDIDSGEIDLIKEKNINVYSPKEIREIGIENLVNSILDKLKANDVDAIHLSFDMDFIDSSYVPGTGTPVSNGFNVDETKLLLRKLVQTDMIKSMDFVELNTLLDEGDRTSDLAIEILDSVFECIK</sequence>
<evidence type="ECO:0000256" key="6">
    <source>
        <dbReference type="ARBA" id="ARBA00022801"/>
    </source>
</evidence>
<reference evidence="13 14" key="1">
    <citation type="submission" date="2017-03" db="EMBL/GenBank/DDBJ databases">
        <title>Genome sequence of Clostridium thermoalcaliphilum DSM 7309.</title>
        <authorList>
            <person name="Poehlein A."/>
            <person name="Daniel R."/>
        </authorList>
    </citation>
    <scope>NUCLEOTIDE SEQUENCE [LARGE SCALE GENOMIC DNA]</scope>
    <source>
        <strain evidence="13 14">DSM 7309</strain>
    </source>
</reference>
<dbReference type="PRINTS" id="PR00116">
    <property type="entry name" value="ARGINASE"/>
</dbReference>
<dbReference type="OrthoDB" id="9788689at2"/>
<dbReference type="PIRSF" id="PIRSF036979">
    <property type="entry name" value="Arginase"/>
    <property type="match status" value="1"/>
</dbReference>
<dbReference type="InterPro" id="IPR014033">
    <property type="entry name" value="Arginase"/>
</dbReference>
<evidence type="ECO:0000256" key="10">
    <source>
        <dbReference type="PIRSR" id="PIRSR036979-1"/>
    </source>
</evidence>
<dbReference type="InterPro" id="IPR006035">
    <property type="entry name" value="Ureohydrolase"/>
</dbReference>
<feature type="binding site" evidence="10">
    <location>
        <position position="124"/>
    </location>
    <ligand>
        <name>Mn(2+)</name>
        <dbReference type="ChEBI" id="CHEBI:29035"/>
        <label>2</label>
    </ligand>
</feature>
<dbReference type="RefSeq" id="WP_079412064.1">
    <property type="nucleotide sequence ID" value="NZ_MZGW01000003.1"/>
</dbReference>
<evidence type="ECO:0000256" key="11">
    <source>
        <dbReference type="PROSITE-ProRule" id="PRU00742"/>
    </source>
</evidence>
<dbReference type="FunFam" id="3.40.800.10:FF:000012">
    <property type="entry name" value="Arginase"/>
    <property type="match status" value="1"/>
</dbReference>
<feature type="binding site" evidence="10">
    <location>
        <position position="126"/>
    </location>
    <ligand>
        <name>Mn(2+)</name>
        <dbReference type="ChEBI" id="CHEBI:29035"/>
        <label>2</label>
    </ligand>
</feature>
<dbReference type="NCBIfam" id="TIGR01229">
    <property type="entry name" value="rocF_arginase"/>
    <property type="match status" value="1"/>
</dbReference>
<evidence type="ECO:0000256" key="2">
    <source>
        <dbReference type="ARBA" id="ARBA00012168"/>
    </source>
</evidence>
<feature type="binding site" evidence="10">
    <location>
        <position position="122"/>
    </location>
    <ligand>
        <name>Mn(2+)</name>
        <dbReference type="ChEBI" id="CHEBI:29035"/>
        <label>1</label>
    </ligand>
</feature>
<keyword evidence="5 10" id="KW-0479">Metal-binding</keyword>
<dbReference type="GO" id="GO:0030145">
    <property type="term" value="F:manganese ion binding"/>
    <property type="evidence" value="ECO:0007669"/>
    <property type="project" value="TreeGrafter"/>
</dbReference>
<dbReference type="AlphaFoldDB" id="A0A1V4I8Z1"/>
<dbReference type="EC" id="3.5.3.1" evidence="2 9"/>
<keyword evidence="6 12" id="KW-0378">Hydrolase</keyword>
<comment type="catalytic activity">
    <reaction evidence="8 12">
        <text>L-arginine + H2O = urea + L-ornithine</text>
        <dbReference type="Rhea" id="RHEA:20569"/>
        <dbReference type="ChEBI" id="CHEBI:15377"/>
        <dbReference type="ChEBI" id="CHEBI:16199"/>
        <dbReference type="ChEBI" id="CHEBI:32682"/>
        <dbReference type="ChEBI" id="CHEBI:46911"/>
        <dbReference type="EC" id="3.5.3.1"/>
    </reaction>
</comment>
<evidence type="ECO:0000256" key="8">
    <source>
        <dbReference type="ARBA" id="ARBA00047391"/>
    </source>
</evidence>
<evidence type="ECO:0000256" key="4">
    <source>
        <dbReference type="ARBA" id="ARBA00022503"/>
    </source>
</evidence>
<dbReference type="InterPro" id="IPR023696">
    <property type="entry name" value="Ureohydrolase_dom_sf"/>
</dbReference>
<keyword evidence="4 12" id="KW-0056">Arginine metabolism</keyword>
<evidence type="ECO:0000256" key="1">
    <source>
        <dbReference type="ARBA" id="ARBA00005098"/>
    </source>
</evidence>
<evidence type="ECO:0000256" key="9">
    <source>
        <dbReference type="NCBIfam" id="TIGR01229"/>
    </source>
</evidence>
<evidence type="ECO:0000256" key="5">
    <source>
        <dbReference type="ARBA" id="ARBA00022723"/>
    </source>
</evidence>
<feature type="binding site" evidence="10">
    <location>
        <position position="99"/>
    </location>
    <ligand>
        <name>Mn(2+)</name>
        <dbReference type="ChEBI" id="CHEBI:29035"/>
        <label>1</label>
    </ligand>
</feature>
<feature type="binding site" evidence="10">
    <location>
        <position position="229"/>
    </location>
    <ligand>
        <name>Mn(2+)</name>
        <dbReference type="ChEBI" id="CHEBI:29035"/>
        <label>1</label>
    </ligand>
</feature>